<evidence type="ECO:0000256" key="1">
    <source>
        <dbReference type="SAM" id="MobiDB-lite"/>
    </source>
</evidence>
<reference evidence="3 4" key="1">
    <citation type="submission" date="2019-07" db="EMBL/GenBank/DDBJ databases">
        <title>Analysis of the biochemical properties, biological activity and biotechnological potential of siderophores and biosurfactants produced by Antarctic psychrotolerant bacteria.</title>
        <authorList>
            <person name="Styczynski M."/>
            <person name="Krucon T."/>
            <person name="Decewicz P."/>
            <person name="Dziewit L."/>
        </authorList>
    </citation>
    <scope>NUCLEOTIDE SEQUENCE [LARGE SCALE GENOMIC DNA]</scope>
    <source>
        <strain evidence="3 4">ANT_H27</strain>
    </source>
</reference>
<dbReference type="AlphaFoldDB" id="A0A5B0E4H4"/>
<name>A0A5B0E4H4_9MICC</name>
<evidence type="ECO:0000256" key="2">
    <source>
        <dbReference type="SAM" id="Phobius"/>
    </source>
</evidence>
<dbReference type="EMBL" id="VOBL01000023">
    <property type="protein sequence ID" value="KAA0973608.1"/>
    <property type="molecule type" value="Genomic_DNA"/>
</dbReference>
<protein>
    <recommendedName>
        <fullName evidence="5">Flp pilus-assembly TadE/G-like family protein</fullName>
    </recommendedName>
</protein>
<feature type="region of interest" description="Disordered" evidence="1">
    <location>
        <begin position="1"/>
        <end position="25"/>
    </location>
</feature>
<evidence type="ECO:0008006" key="5">
    <source>
        <dbReference type="Google" id="ProtNLM"/>
    </source>
</evidence>
<proteinExistence type="predicted"/>
<dbReference type="NCBIfam" id="TIGR03816">
    <property type="entry name" value="tadE_like_DECH"/>
    <property type="match status" value="1"/>
</dbReference>
<keyword evidence="2" id="KW-1133">Transmembrane helix</keyword>
<keyword evidence="2" id="KW-0472">Membrane</keyword>
<gene>
    <name evidence="3" type="ORF">FQ154_17445</name>
</gene>
<organism evidence="3 4">
    <name type="scientific">Paeniglutamicibacter gangotriensis</name>
    <dbReference type="NCBI Taxonomy" id="254787"/>
    <lineage>
        <taxon>Bacteria</taxon>
        <taxon>Bacillati</taxon>
        <taxon>Actinomycetota</taxon>
        <taxon>Actinomycetes</taxon>
        <taxon>Micrococcales</taxon>
        <taxon>Micrococcaceae</taxon>
        <taxon>Paeniglutamicibacter</taxon>
    </lineage>
</organism>
<comment type="caution">
    <text evidence="3">The sequence shown here is derived from an EMBL/GenBank/DDBJ whole genome shotgun (WGS) entry which is preliminary data.</text>
</comment>
<dbReference type="Proteomes" id="UP000323856">
    <property type="component" value="Unassembled WGS sequence"/>
</dbReference>
<evidence type="ECO:0000313" key="4">
    <source>
        <dbReference type="Proteomes" id="UP000323856"/>
    </source>
</evidence>
<feature type="transmembrane region" description="Helical" evidence="2">
    <location>
        <begin position="32"/>
        <end position="51"/>
    </location>
</feature>
<dbReference type="RefSeq" id="WP_149620684.1">
    <property type="nucleotide sequence ID" value="NZ_VOBL01000023.1"/>
</dbReference>
<dbReference type="InterPro" id="IPR021202">
    <property type="entry name" value="Rv3654c-like"/>
</dbReference>
<sequence length="148" mass="14826">MIRTAAPGTFRRAAPGSGLAQSAGPERGSGTVLMLAVVCMAVLGLVAVLMFTAASQAGAKAATAADLAALAAADAARLLLPGDPCAVAATTAAANQATVQGCRREGRGGEIIRVHVVVHVSPVGWMPEFLQAHAVARAGPPPQPWRGE</sequence>
<accession>A0A5B0E4H4</accession>
<keyword evidence="2" id="KW-0812">Transmembrane</keyword>
<evidence type="ECO:0000313" key="3">
    <source>
        <dbReference type="EMBL" id="KAA0973608.1"/>
    </source>
</evidence>